<dbReference type="Gene3D" id="3.50.50.60">
    <property type="entry name" value="FAD/NAD(P)-binding domain"/>
    <property type="match status" value="1"/>
</dbReference>
<dbReference type="STRING" id="1073089.A0A1L9R4F7"/>
<dbReference type="OrthoDB" id="2915840at2759"/>
<gene>
    <name evidence="4" type="ORF">ASPWEDRAFT_55341</name>
</gene>
<dbReference type="GeneID" id="63754046"/>
<evidence type="ECO:0000313" key="4">
    <source>
        <dbReference type="EMBL" id="OJJ29763.1"/>
    </source>
</evidence>
<evidence type="ECO:0000256" key="1">
    <source>
        <dbReference type="ARBA" id="ARBA00022630"/>
    </source>
</evidence>
<dbReference type="Proteomes" id="UP000184383">
    <property type="component" value="Unassembled WGS sequence"/>
</dbReference>
<keyword evidence="5" id="KW-1185">Reference proteome</keyword>
<dbReference type="AlphaFoldDB" id="A0A1L9R4F7"/>
<keyword evidence="3" id="KW-0560">Oxidoreductase</keyword>
<dbReference type="RefSeq" id="XP_040683440.1">
    <property type="nucleotide sequence ID" value="XM_040838198.1"/>
</dbReference>
<keyword evidence="1" id="KW-0285">Flavoprotein</keyword>
<evidence type="ECO:0000256" key="2">
    <source>
        <dbReference type="ARBA" id="ARBA00022827"/>
    </source>
</evidence>
<reference evidence="5" key="1">
    <citation type="journal article" date="2017" name="Genome Biol.">
        <title>Comparative genomics reveals high biological diversity and specific adaptations in the industrially and medically important fungal genus Aspergillus.</title>
        <authorList>
            <person name="de Vries R.P."/>
            <person name="Riley R."/>
            <person name="Wiebenga A."/>
            <person name="Aguilar-Osorio G."/>
            <person name="Amillis S."/>
            <person name="Uchima C.A."/>
            <person name="Anderluh G."/>
            <person name="Asadollahi M."/>
            <person name="Askin M."/>
            <person name="Barry K."/>
            <person name="Battaglia E."/>
            <person name="Bayram O."/>
            <person name="Benocci T."/>
            <person name="Braus-Stromeyer S.A."/>
            <person name="Caldana C."/>
            <person name="Canovas D."/>
            <person name="Cerqueira G.C."/>
            <person name="Chen F."/>
            <person name="Chen W."/>
            <person name="Choi C."/>
            <person name="Clum A."/>
            <person name="Dos Santos R.A."/>
            <person name="Damasio A.R."/>
            <person name="Diallinas G."/>
            <person name="Emri T."/>
            <person name="Fekete E."/>
            <person name="Flipphi M."/>
            <person name="Freyberg S."/>
            <person name="Gallo A."/>
            <person name="Gournas C."/>
            <person name="Habgood R."/>
            <person name="Hainaut M."/>
            <person name="Harispe M.L."/>
            <person name="Henrissat B."/>
            <person name="Hilden K.S."/>
            <person name="Hope R."/>
            <person name="Hossain A."/>
            <person name="Karabika E."/>
            <person name="Karaffa L."/>
            <person name="Karanyi Z."/>
            <person name="Krasevec N."/>
            <person name="Kuo A."/>
            <person name="Kusch H."/>
            <person name="LaButti K."/>
            <person name="Lagendijk E.L."/>
            <person name="Lapidus A."/>
            <person name="Levasseur A."/>
            <person name="Lindquist E."/>
            <person name="Lipzen A."/>
            <person name="Logrieco A.F."/>
            <person name="MacCabe A."/>
            <person name="Maekelae M.R."/>
            <person name="Malavazi I."/>
            <person name="Melin P."/>
            <person name="Meyer V."/>
            <person name="Mielnichuk N."/>
            <person name="Miskei M."/>
            <person name="Molnar A.P."/>
            <person name="Mule G."/>
            <person name="Ngan C.Y."/>
            <person name="Orejas M."/>
            <person name="Orosz E."/>
            <person name="Ouedraogo J.P."/>
            <person name="Overkamp K.M."/>
            <person name="Park H.-S."/>
            <person name="Perrone G."/>
            <person name="Piumi F."/>
            <person name="Punt P.J."/>
            <person name="Ram A.F."/>
            <person name="Ramon A."/>
            <person name="Rauscher S."/>
            <person name="Record E."/>
            <person name="Riano-Pachon D.M."/>
            <person name="Robert V."/>
            <person name="Roehrig J."/>
            <person name="Ruller R."/>
            <person name="Salamov A."/>
            <person name="Salih N.S."/>
            <person name="Samson R.A."/>
            <person name="Sandor E."/>
            <person name="Sanguinetti M."/>
            <person name="Schuetze T."/>
            <person name="Sepcic K."/>
            <person name="Shelest E."/>
            <person name="Sherlock G."/>
            <person name="Sophianopoulou V."/>
            <person name="Squina F.M."/>
            <person name="Sun H."/>
            <person name="Susca A."/>
            <person name="Todd R.B."/>
            <person name="Tsang A."/>
            <person name="Unkles S.E."/>
            <person name="van de Wiele N."/>
            <person name="van Rossen-Uffink D."/>
            <person name="Oliveira J.V."/>
            <person name="Vesth T.C."/>
            <person name="Visser J."/>
            <person name="Yu J.-H."/>
            <person name="Zhou M."/>
            <person name="Andersen M.R."/>
            <person name="Archer D.B."/>
            <person name="Baker S.E."/>
            <person name="Benoit I."/>
            <person name="Brakhage A.A."/>
            <person name="Braus G.H."/>
            <person name="Fischer R."/>
            <person name="Frisvad J.C."/>
            <person name="Goldman G.H."/>
            <person name="Houbraken J."/>
            <person name="Oakley B."/>
            <person name="Pocsi I."/>
            <person name="Scazzocchio C."/>
            <person name="Seiboth B."/>
            <person name="vanKuyk P.A."/>
            <person name="Wortman J."/>
            <person name="Dyer P.S."/>
            <person name="Grigoriev I.V."/>
        </authorList>
    </citation>
    <scope>NUCLEOTIDE SEQUENCE [LARGE SCALE GENOMIC DNA]</scope>
    <source>
        <strain evidence="5">DTO 134E9</strain>
    </source>
</reference>
<name>A0A1L9R4F7_ASPWE</name>
<dbReference type="EMBL" id="KV878218">
    <property type="protein sequence ID" value="OJJ29763.1"/>
    <property type="molecule type" value="Genomic_DNA"/>
</dbReference>
<accession>A0A1L9R4F7</accession>
<dbReference type="Pfam" id="PF13738">
    <property type="entry name" value="Pyr_redox_3"/>
    <property type="match status" value="1"/>
</dbReference>
<keyword evidence="2" id="KW-0274">FAD</keyword>
<organism evidence="4 5">
    <name type="scientific">Aspergillus wentii DTO 134E9</name>
    <dbReference type="NCBI Taxonomy" id="1073089"/>
    <lineage>
        <taxon>Eukaryota</taxon>
        <taxon>Fungi</taxon>
        <taxon>Dikarya</taxon>
        <taxon>Ascomycota</taxon>
        <taxon>Pezizomycotina</taxon>
        <taxon>Eurotiomycetes</taxon>
        <taxon>Eurotiomycetidae</taxon>
        <taxon>Eurotiales</taxon>
        <taxon>Aspergillaceae</taxon>
        <taxon>Aspergillus</taxon>
        <taxon>Aspergillus subgen. Cremei</taxon>
    </lineage>
</organism>
<dbReference type="InterPro" id="IPR036188">
    <property type="entry name" value="FAD/NAD-bd_sf"/>
</dbReference>
<protein>
    <submittedName>
        <fullName evidence="4">Uncharacterized protein</fullName>
    </submittedName>
</protein>
<dbReference type="InterPro" id="IPR050346">
    <property type="entry name" value="FMO-like"/>
</dbReference>
<sequence>MEKTVNIDLVVIGAGWFGLAAAKAYIDINPLHNVVILDSAPSVGGVWATYRLYKGLATNNIVGSFEYSDFPMDERFGVRPGHHISGDSINQYLEAYVDEFGLRSRIQCDSKVETATHSPDESWVLHITQSGSSRCLHARKMIVATGLNAEPIMPTFAGQEEFQTPLFHCRDLAENESMYLKSERPVTVLGCNKSSWDTVNACAASGQQVDWIIRASGHGPILMASPYFTPWKVKLERMPSTRLVSWFSPCIWGDGRLPRFLHRTWLGRKVVSAFWKGMDKCIHPVEQYNAHPEMQKLMPWGDAPSFSVWNYPTDDLVDAVRNGTVRIHIANITHLSSQTVHLSTGESLPSAALICSTGWKPCPPIKFLPEGIETELGLPSGNDIDEQIIDAANKHILGRLPRLKKERHDNLPNYKPMTDQEPDHPYRLARFMVPPSMVSERSVVFVGAIHTFHTGLVSQAQGLWAAAYLSDRLTITPSSELPASLRSGKQGDAASREEDVLWETALHSQFCRLRHPGPLGKWHGNVGFDLLPYLDLLLKDLGLQGRRRSGVKEMLGSYSAGDYRGLTREWRERQLPITGLRTAAEDRGHAPSGWLAGGFIAEVHDVNNFPAAEEPRSTACFDSLGIDGDTPDSVLLLIGWA</sequence>
<dbReference type="VEuPathDB" id="FungiDB:ASPWEDRAFT_55341"/>
<dbReference type="SUPFAM" id="SSF51905">
    <property type="entry name" value="FAD/NAD(P)-binding domain"/>
    <property type="match status" value="1"/>
</dbReference>
<evidence type="ECO:0000256" key="3">
    <source>
        <dbReference type="ARBA" id="ARBA00023002"/>
    </source>
</evidence>
<dbReference type="PANTHER" id="PTHR23023">
    <property type="entry name" value="DIMETHYLANILINE MONOOXYGENASE"/>
    <property type="match status" value="1"/>
</dbReference>
<evidence type="ECO:0000313" key="5">
    <source>
        <dbReference type="Proteomes" id="UP000184383"/>
    </source>
</evidence>
<proteinExistence type="predicted"/>
<dbReference type="GO" id="GO:0016491">
    <property type="term" value="F:oxidoreductase activity"/>
    <property type="evidence" value="ECO:0007669"/>
    <property type="project" value="UniProtKB-KW"/>
</dbReference>